<gene>
    <name evidence="1" type="ORF">BABINDRAFT_83132</name>
</gene>
<reference evidence="2" key="1">
    <citation type="submission" date="2016-05" db="EMBL/GenBank/DDBJ databases">
        <title>Comparative genomics of biotechnologically important yeasts.</title>
        <authorList>
            <consortium name="DOE Joint Genome Institute"/>
            <person name="Riley R."/>
            <person name="Haridas S."/>
            <person name="Wolfe K.H."/>
            <person name="Lopes M.R."/>
            <person name="Hittinger C.T."/>
            <person name="Goker M."/>
            <person name="Salamov A."/>
            <person name="Wisecaver J."/>
            <person name="Long T.M."/>
            <person name="Aerts A.L."/>
            <person name="Barry K."/>
            <person name="Choi C."/>
            <person name="Clum A."/>
            <person name="Coughlan A.Y."/>
            <person name="Deshpande S."/>
            <person name="Douglass A.P."/>
            <person name="Hanson S.J."/>
            <person name="Klenk H.-P."/>
            <person name="Labutti K."/>
            <person name="Lapidus A."/>
            <person name="Lindquist E."/>
            <person name="Lipzen A."/>
            <person name="Meier-Kolthoff J.P."/>
            <person name="Ohm R.A."/>
            <person name="Otillar R.P."/>
            <person name="Pangilinan J."/>
            <person name="Peng Y."/>
            <person name="Rokas A."/>
            <person name="Rosa C.A."/>
            <person name="Scheuner C."/>
            <person name="Sibirny A.A."/>
            <person name="Slot J.C."/>
            <person name="Stielow J.B."/>
            <person name="Sun H."/>
            <person name="Kurtzman C.P."/>
            <person name="Blackwell M."/>
            <person name="Grigoriev I.V."/>
            <person name="Jeffries T.W."/>
        </authorList>
    </citation>
    <scope>NUCLEOTIDE SEQUENCE [LARGE SCALE GENOMIC DNA]</scope>
    <source>
        <strain evidence="2">NRRL Y-12698</strain>
    </source>
</reference>
<organism evidence="1 2">
    <name type="scientific">Babjeviella inositovora NRRL Y-12698</name>
    <dbReference type="NCBI Taxonomy" id="984486"/>
    <lineage>
        <taxon>Eukaryota</taxon>
        <taxon>Fungi</taxon>
        <taxon>Dikarya</taxon>
        <taxon>Ascomycota</taxon>
        <taxon>Saccharomycotina</taxon>
        <taxon>Pichiomycetes</taxon>
        <taxon>Serinales incertae sedis</taxon>
        <taxon>Babjeviella</taxon>
    </lineage>
</organism>
<dbReference type="GeneID" id="30150634"/>
<name>A0A1E3QN08_9ASCO</name>
<dbReference type="AlphaFoldDB" id="A0A1E3QN08"/>
<dbReference type="Proteomes" id="UP000094336">
    <property type="component" value="Unassembled WGS sequence"/>
</dbReference>
<evidence type="ECO:0000313" key="1">
    <source>
        <dbReference type="EMBL" id="ODQ78377.1"/>
    </source>
</evidence>
<dbReference type="RefSeq" id="XP_018983705.1">
    <property type="nucleotide sequence ID" value="XM_019132781.1"/>
</dbReference>
<evidence type="ECO:0000313" key="2">
    <source>
        <dbReference type="Proteomes" id="UP000094336"/>
    </source>
</evidence>
<proteinExistence type="predicted"/>
<accession>A0A1E3QN08</accession>
<sequence length="156" mass="17196">MCLVGAWVLEHVSVARRLPAFSMPLALDHACGVIKKATSASNYCHCLPLAQLGNKITFFARHISQFHNQDGQGETPTSVETSPSQCHETSTVSSYDVGLQILGFRIGHMQPTKASPNSVRCRKYAYSNHSMRQDSAGSIQCTLRPSSIHYHRAPRL</sequence>
<keyword evidence="2" id="KW-1185">Reference proteome</keyword>
<dbReference type="EMBL" id="KV454435">
    <property type="protein sequence ID" value="ODQ78377.1"/>
    <property type="molecule type" value="Genomic_DNA"/>
</dbReference>
<protein>
    <submittedName>
        <fullName evidence="1">Uncharacterized protein</fullName>
    </submittedName>
</protein>